<accession>A0A2U8PN82</accession>
<reference evidence="1 2" key="1">
    <citation type="journal article" date="2017" name="Syst. Appl. Microbiol.">
        <title>Soybeans inoculated with root zone soils of Canadian native legumes harbour diverse and novel Bradyrhizobium spp. that possess agricultural potential.</title>
        <authorList>
            <person name="Bromfield E.S.P."/>
            <person name="Cloutier S."/>
            <person name="Tambong J.T."/>
            <person name="Tran Thi T.V."/>
        </authorList>
    </citation>
    <scope>NUCLEOTIDE SEQUENCE [LARGE SCALE GENOMIC DNA]</scope>
    <source>
        <strain evidence="1 2">39S1MB</strain>
    </source>
</reference>
<dbReference type="KEGG" id="brq:CIT40_03710"/>
<gene>
    <name evidence="1" type="ORF">CIT40_03710</name>
</gene>
<dbReference type="OrthoDB" id="8253213at2"/>
<protein>
    <submittedName>
        <fullName evidence="1">Uncharacterized protein</fullName>
    </submittedName>
</protein>
<dbReference type="AlphaFoldDB" id="A0A2U8PN82"/>
<evidence type="ECO:0000313" key="2">
    <source>
        <dbReference type="Proteomes" id="UP000215884"/>
    </source>
</evidence>
<evidence type="ECO:0000313" key="1">
    <source>
        <dbReference type="EMBL" id="AWL99209.1"/>
    </source>
</evidence>
<sequence>MSFRSNDTAIDEIVASCNGDLRGAVRALLLINEHLETELAKAYAAAIDRGPVERGGNALH</sequence>
<proteinExistence type="predicted"/>
<reference evidence="1 2" key="2">
    <citation type="journal article" date="2019" name="Int. J. Syst. Evol. Microbiol.">
        <title>Description and complete genome sequence of Bradyrhizobium amphicarpaeae sp. nov., harbouring photosystem and nitrogen-fixation genes.</title>
        <authorList>
            <person name="Bromfield E.S.P."/>
            <person name="Cloutier S."/>
            <person name="Nguyen H.D.T."/>
        </authorList>
    </citation>
    <scope>NUCLEOTIDE SEQUENCE [LARGE SCALE GENOMIC DNA]</scope>
    <source>
        <strain evidence="1 2">39S1MB</strain>
    </source>
</reference>
<dbReference type="Proteomes" id="UP000215884">
    <property type="component" value="Chromosome"/>
</dbReference>
<keyword evidence="2" id="KW-1185">Reference proteome</keyword>
<organism evidence="1 2">
    <name type="scientific">Bradyrhizobium amphicarpaeae</name>
    <dbReference type="NCBI Taxonomy" id="1404768"/>
    <lineage>
        <taxon>Bacteria</taxon>
        <taxon>Pseudomonadati</taxon>
        <taxon>Pseudomonadota</taxon>
        <taxon>Alphaproteobacteria</taxon>
        <taxon>Hyphomicrobiales</taxon>
        <taxon>Nitrobacteraceae</taxon>
        <taxon>Bradyrhizobium</taxon>
    </lineage>
</organism>
<dbReference type="RefSeq" id="WP_094894807.1">
    <property type="nucleotide sequence ID" value="NZ_CP029426.2"/>
</dbReference>
<name>A0A2U8PN82_9BRAD</name>
<dbReference type="EMBL" id="CP029426">
    <property type="protein sequence ID" value="AWL99209.1"/>
    <property type="molecule type" value="Genomic_DNA"/>
</dbReference>